<evidence type="ECO:0000313" key="2">
    <source>
        <dbReference type="EMBL" id="KAG9396904.1"/>
    </source>
</evidence>
<dbReference type="AlphaFoldDB" id="A0A8J6B9C3"/>
<proteinExistence type="predicted"/>
<reference evidence="2" key="1">
    <citation type="submission" date="2021-05" db="EMBL/GenBank/DDBJ databases">
        <title>A free-living protist that lacks canonical eukaryotic 1 DNA replication and segregation systems.</title>
        <authorList>
            <person name="Salas-Leiva D.E."/>
            <person name="Tromer E.C."/>
            <person name="Curtis B.A."/>
            <person name="Jerlstrom-Hultqvist J."/>
            <person name="Kolisko M."/>
            <person name="Yi Z."/>
            <person name="Salas-Leiva J.S."/>
            <person name="Gallot-Lavallee L."/>
            <person name="Kops G.J.P.L."/>
            <person name="Archibald J.M."/>
            <person name="Simpson A.G.B."/>
            <person name="Roger A.J."/>
        </authorList>
    </citation>
    <scope>NUCLEOTIDE SEQUENCE</scope>
    <source>
        <strain evidence="2">BICM</strain>
    </source>
</reference>
<evidence type="ECO:0000259" key="1">
    <source>
        <dbReference type="PROSITE" id="PS51518"/>
    </source>
</evidence>
<gene>
    <name evidence="2" type="ORF">J8273_1951</name>
</gene>
<dbReference type="Pfam" id="PF07039">
    <property type="entry name" value="SGF29_Tudor"/>
    <property type="match status" value="1"/>
</dbReference>
<dbReference type="EMBL" id="JAHDYR010000005">
    <property type="protein sequence ID" value="KAG9396904.1"/>
    <property type="molecule type" value="Genomic_DNA"/>
</dbReference>
<dbReference type="Gene3D" id="2.30.30.140">
    <property type="match status" value="1"/>
</dbReference>
<evidence type="ECO:0000313" key="3">
    <source>
        <dbReference type="Proteomes" id="UP000717585"/>
    </source>
</evidence>
<keyword evidence="3" id="KW-1185">Reference proteome</keyword>
<accession>A0A8J6B9C3</accession>
<dbReference type="OrthoDB" id="10265994at2759"/>
<dbReference type="Proteomes" id="UP000717585">
    <property type="component" value="Unassembled WGS sequence"/>
</dbReference>
<feature type="domain" description="SGF29 C-terminal" evidence="1">
    <location>
        <begin position="163"/>
        <end position="305"/>
    </location>
</feature>
<sequence length="338" mass="37327">MSKRSASKLDSLDDVRALREALIELGNIWADFESESNLLMIVDYVKHLSTRNFRAGSVIEALSNVAQMIAEIRGFPDQACEAKTLLKAFNAALERAPKEFDPIPQIGVPPPGSGNGAIQACRILTDPTLGGPLPFRPSFALQTLQTLFTIPASIVAATEMVAFTVPRLTDIQLAAGVPPLVDPEWILVRAQERPSVFRNRALDTVPVMQVQYPHGWDETMKSYKVANDRILPTLSPDRAVYYYFKVGEPCLALFPDTSSFYKATIVEEAGFDNKWCYSVAFEDDVIEHRPIYSRFVVPLLIEVDGTFVLSSEYPADEPGPSLDEVKARMTAAGLSTEP</sequence>
<dbReference type="PROSITE" id="PS51518">
    <property type="entry name" value="SGF29_C"/>
    <property type="match status" value="1"/>
</dbReference>
<organism evidence="2 3">
    <name type="scientific">Carpediemonas membranifera</name>
    <dbReference type="NCBI Taxonomy" id="201153"/>
    <lineage>
        <taxon>Eukaryota</taxon>
        <taxon>Metamonada</taxon>
        <taxon>Carpediemonas-like organisms</taxon>
        <taxon>Carpediemonas</taxon>
    </lineage>
</organism>
<dbReference type="InterPro" id="IPR010750">
    <property type="entry name" value="SGF29_tudor-like_dom"/>
</dbReference>
<protein>
    <submittedName>
        <fullName evidence="2">SGF29 tudor-like domain</fullName>
    </submittedName>
</protein>
<comment type="caution">
    <text evidence="2">The sequence shown here is derived from an EMBL/GenBank/DDBJ whole genome shotgun (WGS) entry which is preliminary data.</text>
</comment>
<name>A0A8J6B9C3_9EUKA</name>